<feature type="transmembrane region" description="Helical" evidence="1">
    <location>
        <begin position="21"/>
        <end position="43"/>
    </location>
</feature>
<evidence type="ECO:0000313" key="3">
    <source>
        <dbReference type="Proteomes" id="UP000288758"/>
    </source>
</evidence>
<dbReference type="RefSeq" id="WP_128799452.1">
    <property type="nucleotide sequence ID" value="NZ_CP034669.1"/>
</dbReference>
<organism evidence="2 3">
    <name type="scientific">Corallococcus coralloides</name>
    <name type="common">Myxococcus coralloides</name>
    <dbReference type="NCBI Taxonomy" id="184914"/>
    <lineage>
        <taxon>Bacteria</taxon>
        <taxon>Pseudomonadati</taxon>
        <taxon>Myxococcota</taxon>
        <taxon>Myxococcia</taxon>
        <taxon>Myxococcales</taxon>
        <taxon>Cystobacterineae</taxon>
        <taxon>Myxococcaceae</taxon>
        <taxon>Corallococcus</taxon>
    </lineage>
</organism>
<feature type="transmembrane region" description="Helical" evidence="1">
    <location>
        <begin position="49"/>
        <end position="68"/>
    </location>
</feature>
<dbReference type="EMBL" id="CP034669">
    <property type="protein sequence ID" value="QAT88247.1"/>
    <property type="molecule type" value="Genomic_DNA"/>
</dbReference>
<evidence type="ECO:0000313" key="2">
    <source>
        <dbReference type="EMBL" id="QAT88247.1"/>
    </source>
</evidence>
<reference evidence="2 3" key="1">
    <citation type="submission" date="2018-12" db="EMBL/GenBank/DDBJ databases">
        <title>Complete Genome Sequence of the Corallopyronin A producing Myxobacterium Corallococcus coralloides B035.</title>
        <authorList>
            <person name="Bouhired S.M."/>
            <person name="Rupp O."/>
            <person name="Blom J."/>
            <person name="Schaeberle T.F."/>
            <person name="Kehraus S."/>
            <person name="Schiefer A."/>
            <person name="Pfarr K."/>
            <person name="Goesmann A."/>
            <person name="Hoerauf A."/>
            <person name="Koenig G.M."/>
        </authorList>
    </citation>
    <scope>NUCLEOTIDE SEQUENCE [LARGE SCALE GENOMIC DNA]</scope>
    <source>
        <strain evidence="2 3">B035</strain>
    </source>
</reference>
<feature type="transmembrane region" description="Helical" evidence="1">
    <location>
        <begin position="134"/>
        <end position="151"/>
    </location>
</feature>
<proteinExistence type="predicted"/>
<accession>A0A410S212</accession>
<sequence>MIRELERDLSTNNLKEWNIMDFPTGSALVGALFAFGLLLFQLIENHTTGGTLWAGLPLTALGFVLRMFRKQKTFWRTRVGEEVTVDYMEACADEERARRVIEHKSVLGAVGQIEAAIKYISEIDKRSTEWHEPLVPKFGVASILFFATGFFGKAMERLGQLGRPLDVLSSYSIGFAASGLVVVFFMQTRGLFIGRRTKRRRLYRDLVGARAFLESGKRPAPWLDSPSPKTVSIAAVPQAAAVKPRKGRRARR</sequence>
<dbReference type="Proteomes" id="UP000288758">
    <property type="component" value="Chromosome"/>
</dbReference>
<keyword evidence="1" id="KW-0812">Transmembrane</keyword>
<gene>
    <name evidence="2" type="ORF">EJ065_6722</name>
</gene>
<protein>
    <submittedName>
        <fullName evidence="2">Uncharacterized protein</fullName>
    </submittedName>
</protein>
<keyword evidence="1" id="KW-1133">Transmembrane helix</keyword>
<dbReference type="AlphaFoldDB" id="A0A410S212"/>
<name>A0A410S212_CORCK</name>
<evidence type="ECO:0000256" key="1">
    <source>
        <dbReference type="SAM" id="Phobius"/>
    </source>
</evidence>
<feature type="transmembrane region" description="Helical" evidence="1">
    <location>
        <begin position="171"/>
        <end position="192"/>
    </location>
</feature>
<keyword evidence="1" id="KW-0472">Membrane</keyword>